<evidence type="ECO:0000313" key="2">
    <source>
        <dbReference type="EMBL" id="PBK81497.1"/>
    </source>
</evidence>
<dbReference type="Proteomes" id="UP000217790">
    <property type="component" value="Unassembled WGS sequence"/>
</dbReference>
<evidence type="ECO:0000313" key="3">
    <source>
        <dbReference type="Proteomes" id="UP000217790"/>
    </source>
</evidence>
<feature type="transmembrane region" description="Helical" evidence="1">
    <location>
        <begin position="17"/>
        <end position="39"/>
    </location>
</feature>
<keyword evidence="1" id="KW-0472">Membrane</keyword>
<accession>A0A2H3CXJ5</accession>
<sequence length="237" mass="26309">MAVYHEYVDGSADVFPVLYTSFILAMTLWCTLLIIHRILTVTRIRRGAQGRLGAFHRFVEALVVSSALYSLSLTLFLAFAIRDDLRMHYFDIVAGIVKGIAPTVLVGRITAGHRAHPDDSWQGSVMASASIRSRSQEHSRTSFREASPMLDGDLEVQREISLREPSPTLSSVSVAADYAHPNTDVAPETSPHLRNRSLLHDRSPLYEDAILGYTAVDEVTVDEDVELKRMEISDAAL</sequence>
<keyword evidence="1" id="KW-0812">Transmembrane</keyword>
<organism evidence="2 3">
    <name type="scientific">Armillaria gallica</name>
    <name type="common">Bulbous honey fungus</name>
    <name type="synonym">Armillaria bulbosa</name>
    <dbReference type="NCBI Taxonomy" id="47427"/>
    <lineage>
        <taxon>Eukaryota</taxon>
        <taxon>Fungi</taxon>
        <taxon>Dikarya</taxon>
        <taxon>Basidiomycota</taxon>
        <taxon>Agaricomycotina</taxon>
        <taxon>Agaricomycetes</taxon>
        <taxon>Agaricomycetidae</taxon>
        <taxon>Agaricales</taxon>
        <taxon>Marasmiineae</taxon>
        <taxon>Physalacriaceae</taxon>
        <taxon>Armillaria</taxon>
    </lineage>
</organism>
<keyword evidence="1" id="KW-1133">Transmembrane helix</keyword>
<proteinExistence type="predicted"/>
<gene>
    <name evidence="2" type="ORF">ARMGADRAFT_778457</name>
</gene>
<dbReference type="InParanoid" id="A0A2H3CXJ5"/>
<evidence type="ECO:0000256" key="1">
    <source>
        <dbReference type="SAM" id="Phobius"/>
    </source>
</evidence>
<name>A0A2H3CXJ5_ARMGA</name>
<dbReference type="OrthoDB" id="3038148at2759"/>
<keyword evidence="3" id="KW-1185">Reference proteome</keyword>
<feature type="transmembrane region" description="Helical" evidence="1">
    <location>
        <begin position="59"/>
        <end position="81"/>
    </location>
</feature>
<protein>
    <submittedName>
        <fullName evidence="2">Uncharacterized protein</fullName>
    </submittedName>
</protein>
<dbReference type="AlphaFoldDB" id="A0A2H3CXJ5"/>
<reference evidence="3" key="1">
    <citation type="journal article" date="2017" name="Nat. Ecol. Evol.">
        <title>Genome expansion and lineage-specific genetic innovations in the forest pathogenic fungi Armillaria.</title>
        <authorList>
            <person name="Sipos G."/>
            <person name="Prasanna A.N."/>
            <person name="Walter M.C."/>
            <person name="O'Connor E."/>
            <person name="Balint B."/>
            <person name="Krizsan K."/>
            <person name="Kiss B."/>
            <person name="Hess J."/>
            <person name="Varga T."/>
            <person name="Slot J."/>
            <person name="Riley R."/>
            <person name="Boka B."/>
            <person name="Rigling D."/>
            <person name="Barry K."/>
            <person name="Lee J."/>
            <person name="Mihaltcheva S."/>
            <person name="LaButti K."/>
            <person name="Lipzen A."/>
            <person name="Waldron R."/>
            <person name="Moloney N.M."/>
            <person name="Sperisen C."/>
            <person name="Kredics L."/>
            <person name="Vagvoelgyi C."/>
            <person name="Patrignani A."/>
            <person name="Fitzpatrick D."/>
            <person name="Nagy I."/>
            <person name="Doyle S."/>
            <person name="Anderson J.B."/>
            <person name="Grigoriev I.V."/>
            <person name="Gueldener U."/>
            <person name="Muensterkoetter M."/>
            <person name="Nagy L.G."/>
        </authorList>
    </citation>
    <scope>NUCLEOTIDE SEQUENCE [LARGE SCALE GENOMIC DNA]</scope>
    <source>
        <strain evidence="3">Ar21-2</strain>
    </source>
</reference>
<dbReference type="EMBL" id="KZ293729">
    <property type="protein sequence ID" value="PBK81497.1"/>
    <property type="molecule type" value="Genomic_DNA"/>
</dbReference>